<evidence type="ECO:0000313" key="3">
    <source>
        <dbReference type="Proteomes" id="UP000633136"/>
    </source>
</evidence>
<dbReference type="Proteomes" id="UP000633136">
    <property type="component" value="Unassembled WGS sequence"/>
</dbReference>
<comment type="caution">
    <text evidence="2">The sequence shown here is derived from an EMBL/GenBank/DDBJ whole genome shotgun (WGS) entry which is preliminary data.</text>
</comment>
<sequence length="261" mass="31287">MTKPRPQAPARQCLECQINLPEGSHPRRKYCSERCAERVKKRRHRQRQGHRTQTARLYAELAEARAMQEQHRAEAAQARAEADRERRKRMDADIQRNAVRKDNKRARETVGQKLKEVHYRLAAREAQQLEQFTGSAEFKKLSRVNAQLREEIAHRDEVVRRHVRQREEDQRINHELRTKLDQYIAVAQRMQIKGEAMFTVFTHWNQVMAWFFDHTQGIVETEEEAEWLRFWSYMHQHQSHIFRNGYMETSLDDEWGASNET</sequence>
<reference evidence="2" key="1">
    <citation type="journal article" date="2014" name="Int. J. Syst. Evol. Microbiol.">
        <title>Complete genome sequence of Corynebacterium casei LMG S-19264T (=DSM 44701T), isolated from a smear-ripened cheese.</title>
        <authorList>
            <consortium name="US DOE Joint Genome Institute (JGI-PGF)"/>
            <person name="Walter F."/>
            <person name="Albersmeier A."/>
            <person name="Kalinowski J."/>
            <person name="Ruckert C."/>
        </authorList>
    </citation>
    <scope>NUCLEOTIDE SEQUENCE</scope>
    <source>
        <strain evidence="2">CGMCC 1.15388</strain>
    </source>
</reference>
<keyword evidence="3" id="KW-1185">Reference proteome</keyword>
<evidence type="ECO:0000313" key="2">
    <source>
        <dbReference type="EMBL" id="GGE78786.1"/>
    </source>
</evidence>
<dbReference type="RefSeq" id="WP_188686952.1">
    <property type="nucleotide sequence ID" value="NZ_BMIS01000022.1"/>
</dbReference>
<name>A0A917AVV7_9MICC</name>
<gene>
    <name evidence="2" type="ORF">GCM10011401_27610</name>
</gene>
<organism evidence="2 3">
    <name type="scientific">Nesterenkonia cremea</name>
    <dbReference type="NCBI Taxonomy" id="1882340"/>
    <lineage>
        <taxon>Bacteria</taxon>
        <taxon>Bacillati</taxon>
        <taxon>Actinomycetota</taxon>
        <taxon>Actinomycetes</taxon>
        <taxon>Micrococcales</taxon>
        <taxon>Micrococcaceae</taxon>
        <taxon>Nesterenkonia</taxon>
    </lineage>
</organism>
<dbReference type="EMBL" id="BMIS01000022">
    <property type="protein sequence ID" value="GGE78786.1"/>
    <property type="molecule type" value="Genomic_DNA"/>
</dbReference>
<feature type="region of interest" description="Disordered" evidence="1">
    <location>
        <begin position="72"/>
        <end position="107"/>
    </location>
</feature>
<evidence type="ECO:0000256" key="1">
    <source>
        <dbReference type="SAM" id="MobiDB-lite"/>
    </source>
</evidence>
<protein>
    <submittedName>
        <fullName evidence="2">Uncharacterized protein</fullName>
    </submittedName>
</protein>
<reference evidence="2" key="2">
    <citation type="submission" date="2020-09" db="EMBL/GenBank/DDBJ databases">
        <authorList>
            <person name="Sun Q."/>
            <person name="Zhou Y."/>
        </authorList>
    </citation>
    <scope>NUCLEOTIDE SEQUENCE</scope>
    <source>
        <strain evidence="2">CGMCC 1.15388</strain>
    </source>
</reference>
<accession>A0A917AVV7</accession>
<proteinExistence type="predicted"/>
<dbReference type="AlphaFoldDB" id="A0A917AVV7"/>